<dbReference type="EMBL" id="CP028989">
    <property type="protein sequence ID" value="UUO67107.1"/>
    <property type="molecule type" value="Genomic_DNA"/>
</dbReference>
<protein>
    <submittedName>
        <fullName evidence="2">Endonuclease/exonuclease/phosphatase</fullName>
    </submittedName>
</protein>
<organism evidence="2 3">
    <name type="scientific">Bradyrhizobium betae</name>
    <dbReference type="NCBI Taxonomy" id="244734"/>
    <lineage>
        <taxon>Bacteria</taxon>
        <taxon>Pseudomonadati</taxon>
        <taxon>Pseudomonadota</taxon>
        <taxon>Alphaproteobacteria</taxon>
        <taxon>Hyphomicrobiales</taxon>
        <taxon>Nitrobacteraceae</taxon>
        <taxon>Bradyrhizobium</taxon>
    </lineage>
</organism>
<gene>
    <name evidence="2" type="ORF">DCM83_19170</name>
</gene>
<dbReference type="Proteomes" id="UP001058872">
    <property type="component" value="Chromosome"/>
</dbReference>
<dbReference type="Pfam" id="PF19580">
    <property type="entry name" value="Exo_endo_phos_3"/>
    <property type="match status" value="1"/>
</dbReference>
<keyword evidence="2" id="KW-0378">Hydrolase</keyword>
<dbReference type="InterPro" id="IPR005135">
    <property type="entry name" value="Endo/exonuclease/phosphatase"/>
</dbReference>
<evidence type="ECO:0000259" key="1">
    <source>
        <dbReference type="Pfam" id="PF19580"/>
    </source>
</evidence>
<dbReference type="PANTHER" id="PTHR42834:SF1">
    <property type="entry name" value="ENDONUCLEASE_EXONUCLEASE_PHOSPHATASE FAMILY PROTEIN (AFU_ORTHOLOGUE AFUA_3G09210)"/>
    <property type="match status" value="1"/>
</dbReference>
<keyword evidence="2" id="KW-0255">Endonuclease</keyword>
<dbReference type="AlphaFoldDB" id="A0AAE9SS62"/>
<dbReference type="PANTHER" id="PTHR42834">
    <property type="entry name" value="ENDONUCLEASE/EXONUCLEASE/PHOSPHATASE FAMILY PROTEIN (AFU_ORTHOLOGUE AFUA_3G09210)"/>
    <property type="match status" value="1"/>
</dbReference>
<dbReference type="SUPFAM" id="SSF56219">
    <property type="entry name" value="DNase I-like"/>
    <property type="match status" value="1"/>
</dbReference>
<proteinExistence type="predicted"/>
<name>A0AAE9SS62_9BRAD</name>
<evidence type="ECO:0000313" key="2">
    <source>
        <dbReference type="EMBL" id="UUO67107.1"/>
    </source>
</evidence>
<keyword evidence="2" id="KW-0540">Nuclease</keyword>
<reference evidence="2" key="1">
    <citation type="submission" date="2018-04" db="EMBL/GenBank/DDBJ databases">
        <title>Genomes of Endosymbiotic and Endophytic Bradyrhizobium Publication status.</title>
        <authorList>
            <person name="Guha S."/>
            <person name="Jorrin B."/>
            <person name="Sarkar M."/>
            <person name="Poole P.S."/>
            <person name="DasGupta M."/>
        </authorList>
    </citation>
    <scope>NUCLEOTIDE SEQUENCE</scope>
    <source>
        <strain evidence="2">WBOS16</strain>
    </source>
</reference>
<evidence type="ECO:0000313" key="3">
    <source>
        <dbReference type="Proteomes" id="UP001058872"/>
    </source>
</evidence>
<feature type="domain" description="Endonuclease/exonuclease/phosphatase" evidence="1">
    <location>
        <begin position="118"/>
        <end position="277"/>
    </location>
</feature>
<accession>A0AAE9SS62</accession>
<dbReference type="InterPro" id="IPR036691">
    <property type="entry name" value="Endo/exonu/phosph_ase_sf"/>
</dbReference>
<sequence length="369" mass="40618">MKLASFNVENLFMRARALSGPGFSEEGKTILKAQADINAILGKDKYTANDKKKIVELLDVLGLKKSDENKYAILRQNRGHLVKRPQSGPIQVVADGRGDWIGWVDLTVEQVNEEATRNTARVMKEIDADVLGVVEAESRPALVRFCKDVMPSVEATPYDHIMLIDGNDDRGIDVGLMTRKKFEIVSIASHVDDEDEDGLIFSRDCAQFEVQTAEGNSLVVLANHFKSKGFGSQATSNAKRKRQAARTATIYRQLRQKHDFIAVIGDFNDTPDSDPLSPLFHQTGLKDISELDGFDDGGRPGTFKNGTASNKIDYVLLSPALFDKATAGGIFRLGVWGGKNGDLFPHFPTITREVEAASDHAAIWAELDI</sequence>
<dbReference type="GO" id="GO:0004519">
    <property type="term" value="F:endonuclease activity"/>
    <property type="evidence" value="ECO:0007669"/>
    <property type="project" value="UniProtKB-KW"/>
</dbReference>
<dbReference type="RefSeq" id="WP_257177891.1">
    <property type="nucleotide sequence ID" value="NZ_CP028989.1"/>
</dbReference>
<dbReference type="Gene3D" id="3.60.10.10">
    <property type="entry name" value="Endonuclease/exonuclease/phosphatase"/>
    <property type="match status" value="1"/>
</dbReference>